<accession>A0AAD2HYN2</accession>
<organism evidence="4 5">
    <name type="scientific">Mycena citricolor</name>
    <dbReference type="NCBI Taxonomy" id="2018698"/>
    <lineage>
        <taxon>Eukaryota</taxon>
        <taxon>Fungi</taxon>
        <taxon>Dikarya</taxon>
        <taxon>Basidiomycota</taxon>
        <taxon>Agaricomycotina</taxon>
        <taxon>Agaricomycetes</taxon>
        <taxon>Agaricomycetidae</taxon>
        <taxon>Agaricales</taxon>
        <taxon>Marasmiineae</taxon>
        <taxon>Mycenaceae</taxon>
        <taxon>Mycena</taxon>
    </lineage>
</organism>
<keyword evidence="2" id="KW-0732">Signal</keyword>
<dbReference type="Proteomes" id="UP001295794">
    <property type="component" value="Unassembled WGS sequence"/>
</dbReference>
<keyword evidence="5" id="KW-1185">Reference proteome</keyword>
<dbReference type="AlphaFoldDB" id="A0AAD2HYN2"/>
<evidence type="ECO:0000313" key="4">
    <source>
        <dbReference type="EMBL" id="CAK5283564.1"/>
    </source>
</evidence>
<evidence type="ECO:0000313" key="5">
    <source>
        <dbReference type="Proteomes" id="UP001295794"/>
    </source>
</evidence>
<evidence type="ECO:0000256" key="2">
    <source>
        <dbReference type="SAM" id="SignalP"/>
    </source>
</evidence>
<dbReference type="EMBL" id="CAVNYO010000136">
    <property type="protein sequence ID" value="CAK5268010.1"/>
    <property type="molecule type" value="Genomic_DNA"/>
</dbReference>
<feature type="region of interest" description="Disordered" evidence="1">
    <location>
        <begin position="107"/>
        <end position="135"/>
    </location>
</feature>
<feature type="chain" id="PRO_5042440805" description="Secreted protein" evidence="2">
    <location>
        <begin position="21"/>
        <end position="225"/>
    </location>
</feature>
<protein>
    <recommendedName>
        <fullName evidence="6">Secreted protein</fullName>
    </recommendedName>
</protein>
<gene>
    <name evidence="3" type="ORF">MYCIT1_LOCUS10996</name>
    <name evidence="4" type="ORF">MYCIT1_LOCUS36185</name>
</gene>
<sequence length="225" mass="24715">MRLWRGKMMVLMMPIAASLAEGGMRVGTGTCAALARACAVRVREQGLRMAAWMWVAVAPNVDAELVFGEHLLDPGKDGHLRGGGAGGTHGLGECLYGARGNAGVDADGWAKQGHGRGARKRERERKEEQNNSTRPSILTAVMYVSSCRTHITPRRLRCYAWEKWSPAGSPPTGHSGLLAADDEERVERSPTEYGLRSSSKHEHVIDIVQGIHRDRDWQWAIHEAD</sequence>
<evidence type="ECO:0008006" key="6">
    <source>
        <dbReference type="Google" id="ProtNLM"/>
    </source>
</evidence>
<proteinExistence type="predicted"/>
<name>A0AAD2HYN2_9AGAR</name>
<comment type="caution">
    <text evidence="4">The sequence shown here is derived from an EMBL/GenBank/DDBJ whole genome shotgun (WGS) entry which is preliminary data.</text>
</comment>
<dbReference type="EMBL" id="CAVNYO010000468">
    <property type="protein sequence ID" value="CAK5283564.1"/>
    <property type="molecule type" value="Genomic_DNA"/>
</dbReference>
<evidence type="ECO:0000313" key="3">
    <source>
        <dbReference type="EMBL" id="CAK5268010.1"/>
    </source>
</evidence>
<reference evidence="4" key="1">
    <citation type="submission" date="2023-11" db="EMBL/GenBank/DDBJ databases">
        <authorList>
            <person name="De Vega J J."/>
            <person name="De Vega J J."/>
        </authorList>
    </citation>
    <scope>NUCLEOTIDE SEQUENCE</scope>
</reference>
<feature type="signal peptide" evidence="2">
    <location>
        <begin position="1"/>
        <end position="20"/>
    </location>
</feature>
<feature type="compositionally biased region" description="Basic residues" evidence="1">
    <location>
        <begin position="113"/>
        <end position="123"/>
    </location>
</feature>
<evidence type="ECO:0000256" key="1">
    <source>
        <dbReference type="SAM" id="MobiDB-lite"/>
    </source>
</evidence>